<dbReference type="EMBL" id="FRCL01000009">
    <property type="protein sequence ID" value="SHM95685.1"/>
    <property type="molecule type" value="Genomic_DNA"/>
</dbReference>
<organism evidence="1 2">
    <name type="scientific">Flavobacterium xinjiangense</name>
    <dbReference type="NCBI Taxonomy" id="178356"/>
    <lineage>
        <taxon>Bacteria</taxon>
        <taxon>Pseudomonadati</taxon>
        <taxon>Bacteroidota</taxon>
        <taxon>Flavobacteriia</taxon>
        <taxon>Flavobacteriales</taxon>
        <taxon>Flavobacteriaceae</taxon>
        <taxon>Flavobacterium</taxon>
    </lineage>
</organism>
<sequence length="84" mass="10002">MLFLILHIISTKLCHVESLYGAETKLYYNRDALCHVERQSRRSVQSIPLLILKLKINKFFIIRIRPQRYNRSNTQRNFQPTIAA</sequence>
<evidence type="ECO:0000313" key="2">
    <source>
        <dbReference type="Proteomes" id="UP000184092"/>
    </source>
</evidence>
<reference evidence="2" key="1">
    <citation type="submission" date="2016-11" db="EMBL/GenBank/DDBJ databases">
        <authorList>
            <person name="Varghese N."/>
            <person name="Submissions S."/>
        </authorList>
    </citation>
    <scope>NUCLEOTIDE SEQUENCE [LARGE SCALE GENOMIC DNA]</scope>
    <source>
        <strain evidence="2">CGMCC 1.2749</strain>
    </source>
</reference>
<keyword evidence="2" id="KW-1185">Reference proteome</keyword>
<accession>A0A1M7MWY7</accession>
<evidence type="ECO:0000313" key="1">
    <source>
        <dbReference type="EMBL" id="SHM95685.1"/>
    </source>
</evidence>
<gene>
    <name evidence="1" type="ORF">SAMN05216269_10995</name>
</gene>
<protein>
    <submittedName>
        <fullName evidence="1">Uncharacterized protein</fullName>
    </submittedName>
</protein>
<name>A0A1M7MWY7_9FLAO</name>
<proteinExistence type="predicted"/>
<dbReference type="Proteomes" id="UP000184092">
    <property type="component" value="Unassembled WGS sequence"/>
</dbReference>
<dbReference type="AlphaFoldDB" id="A0A1M7MWY7"/>